<evidence type="ECO:0000259" key="11">
    <source>
        <dbReference type="PROSITE" id="PS51671"/>
    </source>
</evidence>
<dbReference type="EC" id="1.1.1.95" evidence="10"/>
<organism evidence="12">
    <name type="scientific">Caldilinea aerophila</name>
    <dbReference type="NCBI Taxonomy" id="133453"/>
    <lineage>
        <taxon>Bacteria</taxon>
        <taxon>Bacillati</taxon>
        <taxon>Chloroflexota</taxon>
        <taxon>Caldilineae</taxon>
        <taxon>Caldilineales</taxon>
        <taxon>Caldilineaceae</taxon>
        <taxon>Caldilinea</taxon>
    </lineage>
</organism>
<comment type="function">
    <text evidence="1">Catalyzes the reversible oxidation of 3-phospho-D-glycerate to 3-phosphonooxypyruvate, the first step of the phosphorylated L-serine biosynthesis pathway. Also catalyzes the reversible oxidation of 2-hydroxyglutarate to 2-oxoglutarate.</text>
</comment>
<dbReference type="Pfam" id="PF19304">
    <property type="entry name" value="PGDH_inter"/>
    <property type="match status" value="1"/>
</dbReference>
<comment type="pathway">
    <text evidence="2 10">Amino-acid biosynthesis; L-serine biosynthesis; L-serine from 3-phospho-D-glycerate: step 1/3.</text>
</comment>
<evidence type="ECO:0000256" key="6">
    <source>
        <dbReference type="ARBA" id="ARBA00023027"/>
    </source>
</evidence>
<dbReference type="PROSITE" id="PS51671">
    <property type="entry name" value="ACT"/>
    <property type="match status" value="1"/>
</dbReference>
<proteinExistence type="inferred from homology"/>
<comment type="caution">
    <text evidence="12">The sequence shown here is derived from an EMBL/GenBank/DDBJ whole genome shotgun (WGS) entry which is preliminary data.</text>
</comment>
<protein>
    <recommendedName>
        <fullName evidence="4 10">D-3-phosphoglycerate dehydrogenase</fullName>
        <ecNumber evidence="10">1.1.1.95</ecNumber>
    </recommendedName>
</protein>
<evidence type="ECO:0000313" key="12">
    <source>
        <dbReference type="EMBL" id="HDX32026.1"/>
    </source>
</evidence>
<comment type="similarity">
    <text evidence="3 10">Belongs to the D-isomer specific 2-hydroxyacid dehydrogenase family.</text>
</comment>
<evidence type="ECO:0000256" key="10">
    <source>
        <dbReference type="RuleBase" id="RU363003"/>
    </source>
</evidence>
<evidence type="ECO:0000256" key="8">
    <source>
        <dbReference type="ARBA" id="ARBA00048126"/>
    </source>
</evidence>
<dbReference type="FunFam" id="3.30.70.260:FF:000008">
    <property type="entry name" value="D-3-phosphoglycerate dehydrogenase, chloroplastic"/>
    <property type="match status" value="1"/>
</dbReference>
<evidence type="ECO:0000256" key="9">
    <source>
        <dbReference type="ARBA" id="ARBA00048731"/>
    </source>
</evidence>
<dbReference type="SUPFAM" id="SSF52283">
    <property type="entry name" value="Formate/glycerate dehydrogenase catalytic domain-like"/>
    <property type="match status" value="1"/>
</dbReference>
<dbReference type="InterPro" id="IPR050857">
    <property type="entry name" value="D-2-hydroxyacid_DH"/>
</dbReference>
<sequence length="531" mass="57580">MSEPFRVLVSDSMSKTGLAPLLAAPNIEVDVRTDLTPEQLIEIIPHYDALLVRSSTQVTAEVLRAGVRLRVVGRAGVGVDNIDVDAATQAGIIVVNAPTGNVVAAAEHTIAMLMALARNIPQADAHVRAGLWKRNQFMGVEVRGKTLGTVGLGRVAQEVVRRAQGLGMRVLAYDPYVTTEYAHQRGVELTDLDTLLSRADFVTLHVPLTPQTRNLINRERLALMQPTARLINVARGGIVDEQALVEAIEAGRLAGAALDVFEQEPLPADSPLRRCPNIILSPHLGGSTVEAQEKVAEDVALQVLDVLNDRPARYAVNAPIIPPKDLEFLVPYIDLAERMGRFMKQLGAQGMGDVELTAEGDLAEFDLSYIRAAVIKGMLSDVVSVRVNLVNASLLAEKRGMNLIERKKHQREFAYESLLTLRSTSGAQRWTVRGAILQGEPHIVAINDLWVDFPASGHVLLALHNDRPGIIGAVGTILGNADVNISFMHVGRRAPRSEAIMALGTDEPTTPELQAQISALPHIQWLKAITL</sequence>
<evidence type="ECO:0000256" key="2">
    <source>
        <dbReference type="ARBA" id="ARBA00005216"/>
    </source>
</evidence>
<dbReference type="CDD" id="cd04902">
    <property type="entry name" value="ACT_3PGDH-xct"/>
    <property type="match status" value="1"/>
</dbReference>
<dbReference type="Pfam" id="PF00389">
    <property type="entry name" value="2-Hacid_dh"/>
    <property type="match status" value="1"/>
</dbReference>
<dbReference type="PROSITE" id="PS00671">
    <property type="entry name" value="D_2_HYDROXYACID_DH_3"/>
    <property type="match status" value="1"/>
</dbReference>
<comment type="catalytic activity">
    <reaction evidence="8">
        <text>(R)-2-hydroxyglutarate + NAD(+) = 2-oxoglutarate + NADH + H(+)</text>
        <dbReference type="Rhea" id="RHEA:49612"/>
        <dbReference type="ChEBI" id="CHEBI:15378"/>
        <dbReference type="ChEBI" id="CHEBI:15801"/>
        <dbReference type="ChEBI" id="CHEBI:16810"/>
        <dbReference type="ChEBI" id="CHEBI:57540"/>
        <dbReference type="ChEBI" id="CHEBI:57945"/>
        <dbReference type="EC" id="1.1.1.399"/>
    </reaction>
</comment>
<dbReference type="PROSITE" id="PS00670">
    <property type="entry name" value="D_2_HYDROXYACID_DH_2"/>
    <property type="match status" value="1"/>
</dbReference>
<dbReference type="SUPFAM" id="SSF51735">
    <property type="entry name" value="NAD(P)-binding Rossmann-fold domains"/>
    <property type="match status" value="1"/>
</dbReference>
<keyword evidence="7 10" id="KW-0718">Serine biosynthesis</keyword>
<dbReference type="FunFam" id="3.40.50.720:FF:000021">
    <property type="entry name" value="D-3-phosphoglycerate dehydrogenase"/>
    <property type="match status" value="1"/>
</dbReference>
<gene>
    <name evidence="12" type="ORF">ENQ20_11130</name>
</gene>
<keyword evidence="10" id="KW-0028">Amino-acid biosynthesis</keyword>
<dbReference type="NCBIfam" id="TIGR01327">
    <property type="entry name" value="PGDH"/>
    <property type="match status" value="1"/>
</dbReference>
<dbReference type="Gene3D" id="3.30.1330.90">
    <property type="entry name" value="D-3-phosphoglycerate dehydrogenase, domain 3"/>
    <property type="match status" value="1"/>
</dbReference>
<evidence type="ECO:0000256" key="7">
    <source>
        <dbReference type="ARBA" id="ARBA00023299"/>
    </source>
</evidence>
<dbReference type="InterPro" id="IPR029009">
    <property type="entry name" value="ASB_dom_sf"/>
</dbReference>
<dbReference type="PANTHER" id="PTHR42789">
    <property type="entry name" value="D-ISOMER SPECIFIC 2-HYDROXYACID DEHYDROGENASE FAMILY PROTEIN (AFU_ORTHOLOGUE AFUA_6G10090)"/>
    <property type="match status" value="1"/>
</dbReference>
<dbReference type="InterPro" id="IPR006139">
    <property type="entry name" value="D-isomer_2_OHA_DH_cat_dom"/>
</dbReference>
<reference evidence="12" key="1">
    <citation type="journal article" date="2020" name="mSystems">
        <title>Genome- and Community-Level Interaction Insights into Carbon Utilization and Element Cycling Functions of Hydrothermarchaeota in Hydrothermal Sediment.</title>
        <authorList>
            <person name="Zhou Z."/>
            <person name="Liu Y."/>
            <person name="Xu W."/>
            <person name="Pan J."/>
            <person name="Luo Z.H."/>
            <person name="Li M."/>
        </authorList>
    </citation>
    <scope>NUCLEOTIDE SEQUENCE [LARGE SCALE GENOMIC DNA]</scope>
    <source>
        <strain evidence="12">SpSt-289</strain>
    </source>
</reference>
<comment type="catalytic activity">
    <reaction evidence="9 10">
        <text>(2R)-3-phosphoglycerate + NAD(+) = 3-phosphooxypyruvate + NADH + H(+)</text>
        <dbReference type="Rhea" id="RHEA:12641"/>
        <dbReference type="ChEBI" id="CHEBI:15378"/>
        <dbReference type="ChEBI" id="CHEBI:18110"/>
        <dbReference type="ChEBI" id="CHEBI:57540"/>
        <dbReference type="ChEBI" id="CHEBI:57945"/>
        <dbReference type="ChEBI" id="CHEBI:58272"/>
        <dbReference type="EC" id="1.1.1.95"/>
    </reaction>
</comment>
<accession>A0A7C1JKR8</accession>
<evidence type="ECO:0000256" key="1">
    <source>
        <dbReference type="ARBA" id="ARBA00003800"/>
    </source>
</evidence>
<dbReference type="Pfam" id="PF02826">
    <property type="entry name" value="2-Hacid_dh_C"/>
    <property type="match status" value="1"/>
</dbReference>
<dbReference type="InterPro" id="IPR006236">
    <property type="entry name" value="PGDH"/>
</dbReference>
<dbReference type="Pfam" id="PF01842">
    <property type="entry name" value="ACT"/>
    <property type="match status" value="1"/>
</dbReference>
<dbReference type="CDD" id="cd12173">
    <property type="entry name" value="PGDH_4"/>
    <property type="match status" value="1"/>
</dbReference>
<dbReference type="InterPro" id="IPR006140">
    <property type="entry name" value="D-isomer_DH_NAD-bd"/>
</dbReference>
<keyword evidence="6 10" id="KW-0520">NAD</keyword>
<dbReference type="InterPro" id="IPR045865">
    <property type="entry name" value="ACT-like_dom_sf"/>
</dbReference>
<dbReference type="InterPro" id="IPR002912">
    <property type="entry name" value="ACT_dom"/>
</dbReference>
<feature type="domain" description="ACT" evidence="11">
    <location>
        <begin position="459"/>
        <end position="531"/>
    </location>
</feature>
<dbReference type="FunFam" id="3.30.1330.90:FF:000003">
    <property type="entry name" value="D-3-phosphoglycerate dehydrogenase"/>
    <property type="match status" value="1"/>
</dbReference>
<dbReference type="SUPFAM" id="SSF143548">
    <property type="entry name" value="Serine metabolism enzymes domain"/>
    <property type="match status" value="1"/>
</dbReference>
<dbReference type="UniPathway" id="UPA00135">
    <property type="reaction ID" value="UER00196"/>
</dbReference>
<dbReference type="AlphaFoldDB" id="A0A7C1JKR8"/>
<dbReference type="SUPFAM" id="SSF55021">
    <property type="entry name" value="ACT-like"/>
    <property type="match status" value="1"/>
</dbReference>
<evidence type="ECO:0000256" key="4">
    <source>
        <dbReference type="ARBA" id="ARBA00021582"/>
    </source>
</evidence>
<dbReference type="Gene3D" id="3.40.50.720">
    <property type="entry name" value="NAD(P)-binding Rossmann-like Domain"/>
    <property type="match status" value="2"/>
</dbReference>
<dbReference type="Gene3D" id="3.30.70.260">
    <property type="match status" value="1"/>
</dbReference>
<dbReference type="GO" id="GO:0004617">
    <property type="term" value="F:phosphoglycerate dehydrogenase activity"/>
    <property type="evidence" value="ECO:0007669"/>
    <property type="project" value="UniProtKB-UniRule"/>
</dbReference>
<dbReference type="InterPro" id="IPR045626">
    <property type="entry name" value="PGDH_ASB_dom"/>
</dbReference>
<dbReference type="GO" id="GO:0051287">
    <property type="term" value="F:NAD binding"/>
    <property type="evidence" value="ECO:0007669"/>
    <property type="project" value="UniProtKB-UniRule"/>
</dbReference>
<keyword evidence="5 10" id="KW-0560">Oxidoreductase</keyword>
<dbReference type="GO" id="GO:0006564">
    <property type="term" value="P:L-serine biosynthetic process"/>
    <property type="evidence" value="ECO:0007669"/>
    <property type="project" value="UniProtKB-UniRule"/>
</dbReference>
<dbReference type="PANTHER" id="PTHR42789:SF1">
    <property type="entry name" value="D-ISOMER SPECIFIC 2-HYDROXYACID DEHYDROGENASE FAMILY PROTEIN (AFU_ORTHOLOGUE AFUA_6G10090)"/>
    <property type="match status" value="1"/>
</dbReference>
<dbReference type="InterPro" id="IPR036291">
    <property type="entry name" value="NAD(P)-bd_dom_sf"/>
</dbReference>
<dbReference type="EMBL" id="DSMG01000111">
    <property type="protein sequence ID" value="HDX32026.1"/>
    <property type="molecule type" value="Genomic_DNA"/>
</dbReference>
<evidence type="ECO:0000256" key="3">
    <source>
        <dbReference type="ARBA" id="ARBA00005854"/>
    </source>
</evidence>
<dbReference type="InterPro" id="IPR029753">
    <property type="entry name" value="D-isomer_DH_CS"/>
</dbReference>
<name>A0A7C1JKR8_9CHLR</name>
<evidence type="ECO:0000256" key="5">
    <source>
        <dbReference type="ARBA" id="ARBA00023002"/>
    </source>
</evidence>